<name>A0A0K2UCV1_LEPSM</name>
<dbReference type="AlphaFoldDB" id="A0A0K2UCV1"/>
<feature type="coiled-coil region" evidence="1">
    <location>
        <begin position="2"/>
        <end position="47"/>
    </location>
</feature>
<keyword evidence="1" id="KW-0175">Coiled coil</keyword>
<organism evidence="2">
    <name type="scientific">Lepeophtheirus salmonis</name>
    <name type="common">Salmon louse</name>
    <name type="synonym">Caligus salmonis</name>
    <dbReference type="NCBI Taxonomy" id="72036"/>
    <lineage>
        <taxon>Eukaryota</taxon>
        <taxon>Metazoa</taxon>
        <taxon>Ecdysozoa</taxon>
        <taxon>Arthropoda</taxon>
        <taxon>Crustacea</taxon>
        <taxon>Multicrustacea</taxon>
        <taxon>Hexanauplia</taxon>
        <taxon>Copepoda</taxon>
        <taxon>Siphonostomatoida</taxon>
        <taxon>Caligidae</taxon>
        <taxon>Lepeophtheirus</taxon>
    </lineage>
</organism>
<evidence type="ECO:0000256" key="1">
    <source>
        <dbReference type="SAM" id="Coils"/>
    </source>
</evidence>
<evidence type="ECO:0000313" key="2">
    <source>
        <dbReference type="EMBL" id="CDW35782.1"/>
    </source>
</evidence>
<dbReference type="EMBL" id="HACA01018421">
    <property type="protein sequence ID" value="CDW35782.1"/>
    <property type="molecule type" value="Transcribed_RNA"/>
</dbReference>
<accession>A0A0K2UCV1</accession>
<reference evidence="2" key="1">
    <citation type="submission" date="2014-05" db="EMBL/GenBank/DDBJ databases">
        <authorList>
            <person name="Chronopoulou M."/>
        </authorList>
    </citation>
    <scope>NUCLEOTIDE SEQUENCE</scope>
    <source>
        <tissue evidence="2">Whole organism</tissue>
    </source>
</reference>
<sequence>MIKKVQFIMSKVEDALQELKKRFNSELEWEEEEAKTEEVILEEVNNKIVEKLRLSILKLSKTFIKLNALRPRSKNFKK</sequence>
<proteinExistence type="predicted"/>
<protein>
    <submittedName>
        <fullName evidence="2">Uncharacterized protein</fullName>
    </submittedName>
</protein>